<evidence type="ECO:0000313" key="1">
    <source>
        <dbReference type="WBParaSite" id="SSTP_0000388200.1"/>
    </source>
</evidence>
<protein>
    <submittedName>
        <fullName evidence="1">Ovule protein</fullName>
    </submittedName>
</protein>
<dbReference type="AlphaFoldDB" id="A0A0K0E312"/>
<proteinExistence type="predicted"/>
<name>A0A0K0E312_STRER</name>
<sequence>MDTPVGWNSSTREDSNDFGTLSFVTPSNVVGRLLKCSQKSKNNKMKSENGQINDQLLEIKKILEEEKKLDWQRTPFEDIINGVSWSWS</sequence>
<dbReference type="WBParaSite" id="SSTP_0000388200.1">
    <property type="protein sequence ID" value="SSTP_0000388200.1"/>
    <property type="gene ID" value="SSTP_0000388200"/>
</dbReference>
<organism evidence="1">
    <name type="scientific">Strongyloides stercoralis</name>
    <name type="common">Threadworm</name>
    <dbReference type="NCBI Taxonomy" id="6248"/>
    <lineage>
        <taxon>Eukaryota</taxon>
        <taxon>Metazoa</taxon>
        <taxon>Ecdysozoa</taxon>
        <taxon>Nematoda</taxon>
        <taxon>Chromadorea</taxon>
        <taxon>Rhabditida</taxon>
        <taxon>Tylenchina</taxon>
        <taxon>Panagrolaimomorpha</taxon>
        <taxon>Strongyloidoidea</taxon>
        <taxon>Strongyloididae</taxon>
        <taxon>Strongyloides</taxon>
    </lineage>
</organism>
<reference evidence="1" key="1">
    <citation type="submission" date="2015-08" db="UniProtKB">
        <authorList>
            <consortium name="WormBaseParasite"/>
        </authorList>
    </citation>
    <scope>IDENTIFICATION</scope>
</reference>
<accession>A0A0K0E312</accession>